<dbReference type="EMBL" id="REFY01000001">
    <property type="protein sequence ID" value="RQG92827.1"/>
    <property type="molecule type" value="Genomic_DNA"/>
</dbReference>
<protein>
    <recommendedName>
        <fullName evidence="3">Restriction endonuclease</fullName>
    </recommendedName>
</protein>
<gene>
    <name evidence="1" type="ORF">EA462_00955</name>
</gene>
<dbReference type="PANTHER" id="PTHR38733:SF1">
    <property type="entry name" value="TYPE IV METHYL-DIRECTED RESTRICTION ENZYME ECOKMCRBC"/>
    <property type="match status" value="1"/>
</dbReference>
<sequence>MSSNPDEGEDVITLEERSETDLSDCGLKDDDFHFLEELEHISSASITKQKVEIGPYIGHIGLPSGAFLEVLPKSSLDGFKPLYFLAKAGRISEELVTGSQEIGFSVGESFIEVVGEVYAEEVNRLLQAGIHKQYVPRQAATNHVKGRLRVAEQLSKQEPYATSFESQFNDLTADIPLNQLILFAAVEVARKISDKRVERRLQRQISDLQRVVSLPRTAPHPSQITLTRETQMYKPIVKFAEQILNETYIDTFGQRARLLQSVLINTETLFEEVVYSFVADLIRGSRYIIQGDGDPESSVKRDIGHLLRDKFGNGLQGMQPDVFLRSRGNPVWVADAKWREDSSPKRNNLYQVTSYQRKVGGPAIMFYPEQGGQIETVYELSDDEYDDSSITELRVVEVPLGGESYEEFETKAQNKIRTAMQAQLPGLA</sequence>
<proteinExistence type="predicted"/>
<dbReference type="InterPro" id="IPR019292">
    <property type="entry name" value="McrC"/>
</dbReference>
<dbReference type="RefSeq" id="WP_124176704.1">
    <property type="nucleotide sequence ID" value="NZ_REFY01000001.1"/>
</dbReference>
<name>A0A3N6LVP3_9EURY</name>
<dbReference type="Pfam" id="PF10117">
    <property type="entry name" value="McrBC"/>
    <property type="match status" value="1"/>
</dbReference>
<keyword evidence="2" id="KW-1185">Reference proteome</keyword>
<dbReference type="OrthoDB" id="206313at2157"/>
<dbReference type="Proteomes" id="UP000273828">
    <property type="component" value="Unassembled WGS sequence"/>
</dbReference>
<organism evidence="1 2">
    <name type="scientific">Natrarchaeobius halalkaliphilus</name>
    <dbReference type="NCBI Taxonomy" id="1679091"/>
    <lineage>
        <taxon>Archaea</taxon>
        <taxon>Methanobacteriati</taxon>
        <taxon>Methanobacteriota</taxon>
        <taxon>Stenosarchaea group</taxon>
        <taxon>Halobacteria</taxon>
        <taxon>Halobacteriales</taxon>
        <taxon>Natrialbaceae</taxon>
        <taxon>Natrarchaeobius</taxon>
    </lineage>
</organism>
<dbReference type="AlphaFoldDB" id="A0A3N6LVP3"/>
<evidence type="ECO:0000313" key="1">
    <source>
        <dbReference type="EMBL" id="RQG92827.1"/>
    </source>
</evidence>
<dbReference type="PANTHER" id="PTHR38733">
    <property type="entry name" value="PROTEIN MCRC"/>
    <property type="match status" value="1"/>
</dbReference>
<evidence type="ECO:0008006" key="3">
    <source>
        <dbReference type="Google" id="ProtNLM"/>
    </source>
</evidence>
<evidence type="ECO:0000313" key="2">
    <source>
        <dbReference type="Proteomes" id="UP000273828"/>
    </source>
</evidence>
<comment type="caution">
    <text evidence="1">The sequence shown here is derived from an EMBL/GenBank/DDBJ whole genome shotgun (WGS) entry which is preliminary data.</text>
</comment>
<reference evidence="1 2" key="1">
    <citation type="submission" date="2018-10" db="EMBL/GenBank/DDBJ databases">
        <title>Natrarchaeobius chitinivorans gen. nov., sp. nov., and Natrarchaeobius haloalkaliphilus sp. nov., alkaliphilic, chitin-utilizing haloarchaea from hypersaline alkaline lakes.</title>
        <authorList>
            <person name="Sorokin D.Y."/>
            <person name="Elcheninov A.G."/>
            <person name="Kostrikina N.A."/>
            <person name="Bale N.J."/>
            <person name="Sinninghe Damste J.S."/>
            <person name="Khijniak T.V."/>
            <person name="Kublanov I.V."/>
            <person name="Toshchakov S.V."/>
        </authorList>
    </citation>
    <scope>NUCLEOTIDE SEQUENCE [LARGE SCALE GENOMIC DNA]</scope>
    <source>
        <strain evidence="1 2">AArcht-Sl</strain>
    </source>
</reference>
<accession>A0A3N6LVP3</accession>